<dbReference type="EMBL" id="CAXAMM010030657">
    <property type="protein sequence ID" value="CAK9066825.1"/>
    <property type="molecule type" value="Genomic_DNA"/>
</dbReference>
<feature type="transmembrane region" description="Helical" evidence="10">
    <location>
        <begin position="801"/>
        <end position="827"/>
    </location>
</feature>
<feature type="transmembrane region" description="Helical" evidence="10">
    <location>
        <begin position="852"/>
        <end position="874"/>
    </location>
</feature>
<proteinExistence type="inferred from homology"/>
<evidence type="ECO:0000259" key="12">
    <source>
        <dbReference type="PROSITE" id="PS50893"/>
    </source>
</evidence>
<dbReference type="InterPro" id="IPR027417">
    <property type="entry name" value="P-loop_NTPase"/>
</dbReference>
<reference evidence="14 15" key="1">
    <citation type="submission" date="2024-02" db="EMBL/GenBank/DDBJ databases">
        <authorList>
            <person name="Chen Y."/>
            <person name="Shah S."/>
            <person name="Dougan E. K."/>
            <person name="Thang M."/>
            <person name="Chan C."/>
        </authorList>
    </citation>
    <scope>NUCLEOTIDE SEQUENCE [LARGE SCALE GENOMIC DNA]</scope>
</reference>
<evidence type="ECO:0000256" key="5">
    <source>
        <dbReference type="ARBA" id="ARBA00022692"/>
    </source>
</evidence>
<evidence type="ECO:0000256" key="8">
    <source>
        <dbReference type="ARBA" id="ARBA00022989"/>
    </source>
</evidence>
<dbReference type="InterPro" id="IPR035906">
    <property type="entry name" value="MetI-like_sf"/>
</dbReference>
<keyword evidence="6" id="KW-0547">Nucleotide-binding</keyword>
<evidence type="ECO:0000313" key="15">
    <source>
        <dbReference type="Proteomes" id="UP001642464"/>
    </source>
</evidence>
<feature type="transmembrane region" description="Helical" evidence="10">
    <location>
        <begin position="522"/>
        <end position="542"/>
    </location>
</feature>
<dbReference type="InterPro" id="IPR045621">
    <property type="entry name" value="BPD_transp_1_N"/>
</dbReference>
<feature type="domain" description="ABC transmembrane type-1" evidence="13">
    <location>
        <begin position="606"/>
        <end position="824"/>
    </location>
</feature>
<comment type="caution">
    <text evidence="14">The sequence shown here is derived from an EMBL/GenBank/DDBJ whole genome shotgun (WGS) entry which is preliminary data.</text>
</comment>
<dbReference type="InterPro" id="IPR003593">
    <property type="entry name" value="AAA+_ATPase"/>
</dbReference>
<organism evidence="14 15">
    <name type="scientific">Durusdinium trenchii</name>
    <dbReference type="NCBI Taxonomy" id="1381693"/>
    <lineage>
        <taxon>Eukaryota</taxon>
        <taxon>Sar</taxon>
        <taxon>Alveolata</taxon>
        <taxon>Dinophyceae</taxon>
        <taxon>Suessiales</taxon>
        <taxon>Symbiodiniaceae</taxon>
        <taxon>Durusdinium</taxon>
    </lineage>
</organism>
<dbReference type="Pfam" id="PF08352">
    <property type="entry name" value="oligo_HPY"/>
    <property type="match status" value="2"/>
</dbReference>
<dbReference type="PROSITE" id="PS50893">
    <property type="entry name" value="ABC_TRANSPORTER_2"/>
    <property type="match status" value="2"/>
</dbReference>
<gene>
    <name evidence="14" type="ORF">SCF082_LOCUS33932</name>
</gene>
<dbReference type="InterPro" id="IPR050319">
    <property type="entry name" value="ABC_transp_ATP-bind"/>
</dbReference>
<dbReference type="SUPFAM" id="SSF53850">
    <property type="entry name" value="Periplasmic binding protein-like II"/>
    <property type="match status" value="1"/>
</dbReference>
<feature type="transmembrane region" description="Helical" evidence="10">
    <location>
        <begin position="643"/>
        <end position="667"/>
    </location>
</feature>
<dbReference type="CDD" id="cd06261">
    <property type="entry name" value="TM_PBP2"/>
    <property type="match status" value="2"/>
</dbReference>
<dbReference type="Pfam" id="PF00528">
    <property type="entry name" value="BPD_transp_1"/>
    <property type="match status" value="2"/>
</dbReference>
<accession>A0ABP0NSQ8</accession>
<dbReference type="Proteomes" id="UP001642464">
    <property type="component" value="Unassembled WGS sequence"/>
</dbReference>
<keyword evidence="5 10" id="KW-0812">Transmembrane</keyword>
<evidence type="ECO:0000256" key="1">
    <source>
        <dbReference type="ARBA" id="ARBA00004651"/>
    </source>
</evidence>
<dbReference type="Gene3D" id="1.10.3720.10">
    <property type="entry name" value="MetI-like"/>
    <property type="match status" value="2"/>
</dbReference>
<keyword evidence="4" id="KW-1003">Cell membrane</keyword>
<comment type="similarity">
    <text evidence="2">Belongs to the ABC transporter superfamily.</text>
</comment>
<sequence length="1744" mass="192420">MNKKALFLTALLAAGTGGAVQAETFKFAFQGSLNMLDPYSLNETFTLSSLGNAYEGLTRRGADLAIEPALAERWEIIEPNRWRFYLRKGVKFHNGNDFNAEDVAFSVERVRSEGSDLTTRVPADAKVEIVDDHTVDFVLTGPNPILHYEWDTFYIMDKEWTTENDAVKVTSASDTTPNYAALNANGTGPFKILSHEAGVKTVYEKHDGWWDESTSNVDTIEFTPIPSDATRVAALLSGELDMVYPIPVQDIKRINDNAGTVALTGPELRTIFLGMDQMRDELLYSDVKGKNPFKDPNVRKAFYQAIDIEAIKQKVMRDLATPSAIMISPFLFSKSGEFERYPYDPDAAKKLLTDAGYADGFTVGMDCPNDRYVNDEAICQAVAAMLARVGVKVDLNAQPKAKYFAKVLASGGFDTSFYLLGWTPGSLDSWNVLSNLMNCRTEGGEGSPFNLGGFCDEKIDELTGQVLVEIDPEKRDGLIAEAYKISHDNVNYIPLHQQGLAWGVSDKVQLVQRADNQFKFRFIAMIVMLVVALLAFTMFRFVGDPINQMVGIETSIEEREALRERLGLNDPIPVQFLRFVTKAAQFDFGTSYQFRVPVSELFAKRIPATLELSFTSALFALVVGIPMGIYAGLNRESAISKMFLSVSLIGISLPTFFIGILLIFLFSVTLQWLPSFGRGETVQIGSWWTTGFLTISGLKALILPSITLGLYQMTLIMRLIRAEMLEVIRTDYIKFARARGLPDRLVHFKHALKNTLVPVITITGLQLGAIIAFATITETVFNWPGMGLMFLQAVQNVDIPIMSAYLLLTAFLFVAINFIVDILYFFIDPRLRGRIAKIFDSDLFHSFLRSKVTVAAAIGTAVLFLLSFLAPWVAPHNPFDLATISILDARVPPVWMEYSDPRFFLGTDDQGRDLLSAIFYGMRISLIVGFCSVIAAAVLGISLGLVAGYMGGRVDAVIMRIADVQLTFPAILIALLIDGIAAGIFGGIDREIFAFYILIVSLALSFWVQYARTVRGSTMVEKNKEYVQAARVIGIPSIIIMARHILPNVMGPVMVIATINLALAIVTEATLSFLGVGMPPTQPSLGTLIAIGNDFLYSGEWWIAIFPGLALAIMSVLNIKDLTVEFPGRKSVFVAVDDVTMSVEAGKVLGVVGESGAGKSTVGNAVIGLLQEPGQIAAGEIFLHGNRIDNLPYKEKRLLRGRKIGMIFQDPLTSLDPLQTVESQLVETIRTHLPLSAKQAQNRAIELIDAVGIPDPAERIKQYPHQFSGGMRQRVVIALALCAEPELVIADEPTTALDVSIQAQILELMKKLCEERNVAMLVITHDMGVIADITDHVAVMYHGDLVEYGETEQVLGAPQHPYTQSLISAVPRPDIKVERFPVVNYIEKAGTPQKHIDISTHWLGKSRDYEKVTGPLVQIKDLDMRFEVRGSIFPSQRKYFQAVKKVSFNIEQGETFGLVGESGSGKSTIARLITGLYHPTGGSILFGKTELTSLKNRKDVLAMRRQMQMIFQDPYSSLNARMRVRDIIAEPIKFHKLASSNAEVRQIVDDLLDHVGLGAQSGQKFPHEFSGGQRQRISIARALATRPRFLICDEPTSALDVSIQAQILNLLKDLQEELGLTMLFISHDLAVIRQMCNRIGVMRNGELCEVSECDELFEHPKHPYTRELLDLMPSLELLSRANLDTAMGGATPFKSALRGRPTEVVNGEVVAHTSACPSPQGTRARSVPALIVIPAGAQRKAGIR</sequence>
<dbReference type="Pfam" id="PF19300">
    <property type="entry name" value="BPD_transp_1_N"/>
    <property type="match status" value="1"/>
</dbReference>
<evidence type="ECO:0000313" key="14">
    <source>
        <dbReference type="EMBL" id="CAK9066825.1"/>
    </source>
</evidence>
<dbReference type="PANTHER" id="PTHR43776">
    <property type="entry name" value="TRANSPORT ATP-BINDING PROTEIN"/>
    <property type="match status" value="1"/>
</dbReference>
<evidence type="ECO:0000256" key="3">
    <source>
        <dbReference type="ARBA" id="ARBA00022448"/>
    </source>
</evidence>
<dbReference type="InterPro" id="IPR000914">
    <property type="entry name" value="SBP_5_dom"/>
</dbReference>
<evidence type="ECO:0000256" key="11">
    <source>
        <dbReference type="SAM" id="SignalP"/>
    </source>
</evidence>
<dbReference type="SMART" id="SM00382">
    <property type="entry name" value="AAA"/>
    <property type="match status" value="2"/>
</dbReference>
<evidence type="ECO:0000259" key="13">
    <source>
        <dbReference type="PROSITE" id="PS50928"/>
    </source>
</evidence>
<dbReference type="PROSITE" id="PS00211">
    <property type="entry name" value="ABC_TRANSPORTER_1"/>
    <property type="match status" value="2"/>
</dbReference>
<keyword evidence="7 14" id="KW-0067">ATP-binding</keyword>
<feature type="signal peptide" evidence="11">
    <location>
        <begin position="1"/>
        <end position="22"/>
    </location>
</feature>
<evidence type="ECO:0000256" key="4">
    <source>
        <dbReference type="ARBA" id="ARBA00022475"/>
    </source>
</evidence>
<feature type="transmembrane region" description="Helical" evidence="10">
    <location>
        <begin position="756"/>
        <end position="781"/>
    </location>
</feature>
<name>A0ABP0NSQ8_9DINO</name>
<dbReference type="Pfam" id="PF00496">
    <property type="entry name" value="SBP_bac_5"/>
    <property type="match status" value="1"/>
</dbReference>
<dbReference type="InterPro" id="IPR003439">
    <property type="entry name" value="ABC_transporter-like_ATP-bd"/>
</dbReference>
<evidence type="ECO:0000256" key="6">
    <source>
        <dbReference type="ARBA" id="ARBA00022741"/>
    </source>
</evidence>
<evidence type="ECO:0000256" key="7">
    <source>
        <dbReference type="ARBA" id="ARBA00022840"/>
    </source>
</evidence>
<feature type="domain" description="ABC transmembrane type-1" evidence="13">
    <location>
        <begin position="922"/>
        <end position="1122"/>
    </location>
</feature>
<feature type="transmembrane region" description="Helical" evidence="10">
    <location>
        <begin position="992"/>
        <end position="1008"/>
    </location>
</feature>
<evidence type="ECO:0000256" key="2">
    <source>
        <dbReference type="ARBA" id="ARBA00005417"/>
    </source>
</evidence>
<keyword evidence="3" id="KW-0813">Transport</keyword>
<dbReference type="Pfam" id="PF00005">
    <property type="entry name" value="ABC_tran"/>
    <property type="match status" value="2"/>
</dbReference>
<keyword evidence="11" id="KW-0732">Signal</keyword>
<feature type="chain" id="PRO_5045039486" evidence="11">
    <location>
        <begin position="23"/>
        <end position="1744"/>
    </location>
</feature>
<dbReference type="NCBIfam" id="NF007739">
    <property type="entry name" value="PRK10419.1"/>
    <property type="match status" value="2"/>
</dbReference>
<evidence type="ECO:0000256" key="9">
    <source>
        <dbReference type="ARBA" id="ARBA00023136"/>
    </source>
</evidence>
<dbReference type="PROSITE" id="PS50928">
    <property type="entry name" value="ABC_TM1"/>
    <property type="match status" value="2"/>
</dbReference>
<feature type="transmembrane region" description="Helical" evidence="10">
    <location>
        <begin position="966"/>
        <end position="986"/>
    </location>
</feature>
<keyword evidence="8 10" id="KW-1133">Transmembrane helix</keyword>
<feature type="transmembrane region" description="Helical" evidence="10">
    <location>
        <begin position="612"/>
        <end position="631"/>
    </location>
</feature>
<dbReference type="CDD" id="cd08498">
    <property type="entry name" value="PBP2_NikA_DppA_OppA_like_2"/>
    <property type="match status" value="1"/>
</dbReference>
<dbReference type="Gene3D" id="3.40.190.10">
    <property type="entry name" value="Periplasmic binding protein-like II"/>
    <property type="match status" value="1"/>
</dbReference>
<feature type="transmembrane region" description="Helical" evidence="10">
    <location>
        <begin position="687"/>
        <end position="711"/>
    </location>
</feature>
<dbReference type="InterPro" id="IPR013563">
    <property type="entry name" value="Oligopep_ABC_C"/>
</dbReference>
<feature type="transmembrane region" description="Helical" evidence="10">
    <location>
        <begin position="924"/>
        <end position="946"/>
    </location>
</feature>
<dbReference type="PANTHER" id="PTHR43776:SF7">
    <property type="entry name" value="D,D-DIPEPTIDE TRANSPORT ATP-BINDING PROTEIN DDPF-RELATED"/>
    <property type="match status" value="1"/>
</dbReference>
<keyword evidence="15" id="KW-1185">Reference proteome</keyword>
<dbReference type="NCBIfam" id="NF008453">
    <property type="entry name" value="PRK11308.1"/>
    <property type="match status" value="2"/>
</dbReference>
<feature type="transmembrane region" description="Helical" evidence="10">
    <location>
        <begin position="1029"/>
        <end position="1046"/>
    </location>
</feature>
<dbReference type="InterPro" id="IPR017871">
    <property type="entry name" value="ABC_transporter-like_CS"/>
</dbReference>
<feature type="transmembrane region" description="Helical" evidence="10">
    <location>
        <begin position="1095"/>
        <end position="1117"/>
    </location>
</feature>
<dbReference type="Gene3D" id="3.90.76.10">
    <property type="entry name" value="Dipeptide-binding Protein, Domain 1"/>
    <property type="match status" value="1"/>
</dbReference>
<dbReference type="GO" id="GO:0005524">
    <property type="term" value="F:ATP binding"/>
    <property type="evidence" value="ECO:0007669"/>
    <property type="project" value="UniProtKB-KW"/>
</dbReference>
<comment type="subcellular location">
    <subcellularLocation>
        <location evidence="1">Cell membrane</location>
        <topology evidence="1">Multi-pass membrane protein</topology>
    </subcellularLocation>
</comment>
<keyword evidence="9 10" id="KW-0472">Membrane</keyword>
<feature type="transmembrane region" description="Helical" evidence="10">
    <location>
        <begin position="1052"/>
        <end position="1074"/>
    </location>
</feature>
<dbReference type="Gene3D" id="3.10.105.10">
    <property type="entry name" value="Dipeptide-binding Protein, Domain 3"/>
    <property type="match status" value="1"/>
</dbReference>
<dbReference type="Gene3D" id="3.40.50.300">
    <property type="entry name" value="P-loop containing nucleotide triphosphate hydrolases"/>
    <property type="match status" value="2"/>
</dbReference>
<dbReference type="CDD" id="cd03257">
    <property type="entry name" value="ABC_NikE_OppD_transporters"/>
    <property type="match status" value="2"/>
</dbReference>
<feature type="domain" description="ABC transporter" evidence="12">
    <location>
        <begin position="1117"/>
        <end position="1367"/>
    </location>
</feature>
<dbReference type="InterPro" id="IPR000515">
    <property type="entry name" value="MetI-like"/>
</dbReference>
<protein>
    <submittedName>
        <fullName evidence="14">Glutathione import ATP-binding protein GsiA</fullName>
    </submittedName>
</protein>
<feature type="domain" description="ABC transporter" evidence="12">
    <location>
        <begin position="1417"/>
        <end position="1669"/>
    </location>
</feature>
<dbReference type="SUPFAM" id="SSF161098">
    <property type="entry name" value="MetI-like"/>
    <property type="match status" value="2"/>
</dbReference>
<dbReference type="SUPFAM" id="SSF52540">
    <property type="entry name" value="P-loop containing nucleoside triphosphate hydrolases"/>
    <property type="match status" value="2"/>
</dbReference>
<evidence type="ECO:0000256" key="10">
    <source>
        <dbReference type="SAM" id="Phobius"/>
    </source>
</evidence>